<feature type="domain" description="AB hydrolase-1" evidence="12">
    <location>
        <begin position="59"/>
        <end position="324"/>
    </location>
</feature>
<keyword evidence="8" id="KW-0645">Protease</keyword>
<feature type="signal peptide" evidence="11">
    <location>
        <begin position="1"/>
        <end position="18"/>
    </location>
</feature>
<feature type="chain" id="PRO_5045527557" description="Proline iminopeptidase" evidence="11">
    <location>
        <begin position="19"/>
        <end position="344"/>
    </location>
</feature>
<sequence>MKRLLAFLTCGLSLSVAAQELPAQFNCPAGGAPVHEAGYVQIGGIPQWVTIDGADCRNPAVLFIHGGPGNALSPYASALYGDWERDFMLVQWDQRGAGMTFVKTRPAEGDKLTIERMTQDGLEVAAFVTRRLGQPRVILFGSSWGSVLGVHMALARPSLFSAYVGTAQLVSRIEDGRASYEQTLAAAKAAGDQKAMAIVRQVGPPPWTDPRSFGALRRVTRQYERARTEPPRAEWWKLAPLYAPHAAAFDEADDWSYLQAVGMKGDGMMEGIELPKLGTHFEMPVYLIQGTEDLVTPASVTRRYFERITAPRKELIMVPRTGHDPNPPMLAAQYRVLKKLAAKR</sequence>
<evidence type="ECO:0000256" key="8">
    <source>
        <dbReference type="ARBA" id="ARBA00022670"/>
    </source>
</evidence>
<dbReference type="Proteomes" id="UP001207654">
    <property type="component" value="Unassembled WGS sequence"/>
</dbReference>
<dbReference type="EMBL" id="JAPNKA010000001">
    <property type="protein sequence ID" value="MCY1075756.1"/>
    <property type="molecule type" value="Genomic_DNA"/>
</dbReference>
<evidence type="ECO:0000256" key="10">
    <source>
        <dbReference type="ARBA" id="ARBA00029605"/>
    </source>
</evidence>
<comment type="caution">
    <text evidence="13">The sequence shown here is derived from an EMBL/GenBank/DDBJ whole genome shotgun (WGS) entry which is preliminary data.</text>
</comment>
<accession>A0ABT4A324</accession>
<dbReference type="Pfam" id="PF00561">
    <property type="entry name" value="Abhydrolase_1"/>
    <property type="match status" value="1"/>
</dbReference>
<dbReference type="EC" id="3.4.11.5" evidence="4"/>
<keyword evidence="7" id="KW-0963">Cytoplasm</keyword>
<evidence type="ECO:0000259" key="12">
    <source>
        <dbReference type="Pfam" id="PF00561"/>
    </source>
</evidence>
<comment type="subcellular location">
    <subcellularLocation>
        <location evidence="2">Cytoplasm</location>
    </subcellularLocation>
</comment>
<evidence type="ECO:0000256" key="1">
    <source>
        <dbReference type="ARBA" id="ARBA00001585"/>
    </source>
</evidence>
<dbReference type="InterPro" id="IPR000073">
    <property type="entry name" value="AB_hydrolase_1"/>
</dbReference>
<gene>
    <name evidence="13" type="ORF">OV287_14870</name>
</gene>
<evidence type="ECO:0000256" key="9">
    <source>
        <dbReference type="ARBA" id="ARBA00022801"/>
    </source>
</evidence>
<dbReference type="Gene3D" id="3.40.50.1820">
    <property type="entry name" value="alpha/beta hydrolase"/>
    <property type="match status" value="1"/>
</dbReference>
<evidence type="ECO:0000313" key="14">
    <source>
        <dbReference type="Proteomes" id="UP001207654"/>
    </source>
</evidence>
<dbReference type="SUPFAM" id="SSF53474">
    <property type="entry name" value="alpha/beta-Hydrolases"/>
    <property type="match status" value="1"/>
</dbReference>
<evidence type="ECO:0000256" key="6">
    <source>
        <dbReference type="ARBA" id="ARBA00022438"/>
    </source>
</evidence>
<evidence type="ECO:0000256" key="5">
    <source>
        <dbReference type="ARBA" id="ARBA00021843"/>
    </source>
</evidence>
<dbReference type="GO" id="GO:0016787">
    <property type="term" value="F:hydrolase activity"/>
    <property type="evidence" value="ECO:0007669"/>
    <property type="project" value="UniProtKB-KW"/>
</dbReference>
<name>A0ABT4A324_9BACT</name>
<reference evidence="13 14" key="1">
    <citation type="submission" date="2022-11" db="EMBL/GenBank/DDBJ databases">
        <title>Minimal conservation of predation-associated metabolite biosynthetic gene clusters underscores biosynthetic potential of Myxococcota including descriptions for ten novel species: Archangium lansinium sp. nov., Myxococcus landrumus sp. nov., Nannocystis bai.</title>
        <authorList>
            <person name="Ahearne A."/>
            <person name="Stevens C."/>
            <person name="Phillips K."/>
        </authorList>
    </citation>
    <scope>NUCLEOTIDE SEQUENCE [LARGE SCALE GENOMIC DNA]</scope>
    <source>
        <strain evidence="13 14">MIWBW</strain>
    </source>
</reference>
<dbReference type="RefSeq" id="WP_267534671.1">
    <property type="nucleotide sequence ID" value="NZ_JAPNKA010000001.1"/>
</dbReference>
<keyword evidence="14" id="KW-1185">Reference proteome</keyword>
<protein>
    <recommendedName>
        <fullName evidence="5">Proline iminopeptidase</fullName>
        <ecNumber evidence="4">3.4.11.5</ecNumber>
    </recommendedName>
    <alternativeName>
        <fullName evidence="10">Prolyl aminopeptidase</fullName>
    </alternativeName>
</protein>
<dbReference type="PANTHER" id="PTHR43722">
    <property type="entry name" value="PROLINE IMINOPEPTIDASE"/>
    <property type="match status" value="1"/>
</dbReference>
<dbReference type="InterPro" id="IPR029058">
    <property type="entry name" value="AB_hydrolase_fold"/>
</dbReference>
<comment type="catalytic activity">
    <reaction evidence="1">
        <text>Release of N-terminal proline from a peptide.</text>
        <dbReference type="EC" id="3.4.11.5"/>
    </reaction>
</comment>
<evidence type="ECO:0000313" key="13">
    <source>
        <dbReference type="EMBL" id="MCY1075756.1"/>
    </source>
</evidence>
<evidence type="ECO:0000256" key="4">
    <source>
        <dbReference type="ARBA" id="ARBA00012568"/>
    </source>
</evidence>
<evidence type="ECO:0000256" key="11">
    <source>
        <dbReference type="SAM" id="SignalP"/>
    </source>
</evidence>
<organism evidence="13 14">
    <name type="scientific">Archangium lansingense</name>
    <dbReference type="NCBI Taxonomy" id="2995310"/>
    <lineage>
        <taxon>Bacteria</taxon>
        <taxon>Pseudomonadati</taxon>
        <taxon>Myxococcota</taxon>
        <taxon>Myxococcia</taxon>
        <taxon>Myxococcales</taxon>
        <taxon>Cystobacterineae</taxon>
        <taxon>Archangiaceae</taxon>
        <taxon>Archangium</taxon>
    </lineage>
</organism>
<evidence type="ECO:0000256" key="2">
    <source>
        <dbReference type="ARBA" id="ARBA00004496"/>
    </source>
</evidence>
<keyword evidence="6" id="KW-0031">Aminopeptidase</keyword>
<comment type="similarity">
    <text evidence="3">Belongs to the peptidase S33 family.</text>
</comment>
<dbReference type="InterPro" id="IPR002410">
    <property type="entry name" value="Peptidase_S33"/>
</dbReference>
<dbReference type="InterPro" id="IPR005944">
    <property type="entry name" value="Pro_iminopeptidase"/>
</dbReference>
<dbReference type="PRINTS" id="PR00793">
    <property type="entry name" value="PROAMNOPTASE"/>
</dbReference>
<keyword evidence="9 13" id="KW-0378">Hydrolase</keyword>
<keyword evidence="11" id="KW-0732">Signal</keyword>
<proteinExistence type="inferred from homology"/>
<dbReference type="PANTHER" id="PTHR43722:SF1">
    <property type="entry name" value="PROLINE IMINOPEPTIDASE"/>
    <property type="match status" value="1"/>
</dbReference>
<evidence type="ECO:0000256" key="3">
    <source>
        <dbReference type="ARBA" id="ARBA00010088"/>
    </source>
</evidence>
<evidence type="ECO:0000256" key="7">
    <source>
        <dbReference type="ARBA" id="ARBA00022490"/>
    </source>
</evidence>